<name>A0A4Z2H7Y2_9TELE</name>
<proteinExistence type="predicted"/>
<comment type="caution">
    <text evidence="2">The sequence shown here is derived from an EMBL/GenBank/DDBJ whole genome shotgun (WGS) entry which is preliminary data.</text>
</comment>
<keyword evidence="3" id="KW-1185">Reference proteome</keyword>
<reference evidence="2 3" key="1">
    <citation type="submission" date="2019-03" db="EMBL/GenBank/DDBJ databases">
        <title>First draft genome of Liparis tanakae, snailfish: a comprehensive survey of snailfish specific genes.</title>
        <authorList>
            <person name="Kim W."/>
            <person name="Song I."/>
            <person name="Jeong J.-H."/>
            <person name="Kim D."/>
            <person name="Kim S."/>
            <person name="Ryu S."/>
            <person name="Song J.Y."/>
            <person name="Lee S.K."/>
        </authorList>
    </citation>
    <scope>NUCLEOTIDE SEQUENCE [LARGE SCALE GENOMIC DNA]</scope>
    <source>
        <tissue evidence="2">Muscle</tissue>
    </source>
</reference>
<evidence type="ECO:0000256" key="1">
    <source>
        <dbReference type="SAM" id="MobiDB-lite"/>
    </source>
</evidence>
<dbReference type="Proteomes" id="UP000314294">
    <property type="component" value="Unassembled WGS sequence"/>
</dbReference>
<evidence type="ECO:0000313" key="3">
    <source>
        <dbReference type="Proteomes" id="UP000314294"/>
    </source>
</evidence>
<feature type="compositionally biased region" description="Basic residues" evidence="1">
    <location>
        <begin position="56"/>
        <end position="72"/>
    </location>
</feature>
<feature type="region of interest" description="Disordered" evidence="1">
    <location>
        <begin position="36"/>
        <end position="74"/>
    </location>
</feature>
<feature type="compositionally biased region" description="Basic and acidic residues" evidence="1">
    <location>
        <begin position="36"/>
        <end position="55"/>
    </location>
</feature>
<gene>
    <name evidence="2" type="ORF">EYF80_028362</name>
</gene>
<dbReference type="EMBL" id="SRLO01000316">
    <property type="protein sequence ID" value="TNN61345.1"/>
    <property type="molecule type" value="Genomic_DNA"/>
</dbReference>
<dbReference type="AlphaFoldDB" id="A0A4Z2H7Y2"/>
<protein>
    <submittedName>
        <fullName evidence="2">Uncharacterized protein</fullName>
    </submittedName>
</protein>
<evidence type="ECO:0000313" key="2">
    <source>
        <dbReference type="EMBL" id="TNN61345.1"/>
    </source>
</evidence>
<accession>A0A4Z2H7Y2</accession>
<organism evidence="2 3">
    <name type="scientific">Liparis tanakae</name>
    <name type="common">Tanaka's snailfish</name>
    <dbReference type="NCBI Taxonomy" id="230148"/>
    <lineage>
        <taxon>Eukaryota</taxon>
        <taxon>Metazoa</taxon>
        <taxon>Chordata</taxon>
        <taxon>Craniata</taxon>
        <taxon>Vertebrata</taxon>
        <taxon>Euteleostomi</taxon>
        <taxon>Actinopterygii</taxon>
        <taxon>Neopterygii</taxon>
        <taxon>Teleostei</taxon>
        <taxon>Neoteleostei</taxon>
        <taxon>Acanthomorphata</taxon>
        <taxon>Eupercaria</taxon>
        <taxon>Perciformes</taxon>
        <taxon>Cottioidei</taxon>
        <taxon>Cottales</taxon>
        <taxon>Liparidae</taxon>
        <taxon>Liparis</taxon>
    </lineage>
</organism>
<sequence length="97" mass="10797">MVSTTSLEHRGRLDVDIVVIDIDLGNLHLEVVGKEPDGFPHRAEAGTPRRLEQRGRRGGRACRPRGTVRRTTLHQNISNDFIVNVGSYNRSAPPSED</sequence>